<dbReference type="InterPro" id="IPR001299">
    <property type="entry name" value="Ependymin"/>
</dbReference>
<dbReference type="PANTHER" id="PTHR10697:SF1">
    <property type="entry name" value="MAMMALIAN EPENDYMIN-RELATED PROTEIN 1"/>
    <property type="match status" value="1"/>
</dbReference>
<protein>
    <submittedName>
        <fullName evidence="2">Uncharacterized protein</fullName>
    </submittedName>
</protein>
<evidence type="ECO:0000313" key="2">
    <source>
        <dbReference type="EMBL" id="WAQ96742.1"/>
    </source>
</evidence>
<evidence type="ECO:0000313" key="3">
    <source>
        <dbReference type="Proteomes" id="UP001164746"/>
    </source>
</evidence>
<accession>A0ABY7DGF1</accession>
<dbReference type="EMBL" id="CP111013">
    <property type="protein sequence ID" value="WAQ96742.1"/>
    <property type="molecule type" value="Genomic_DNA"/>
</dbReference>
<feature type="signal peptide" evidence="1">
    <location>
        <begin position="1"/>
        <end position="18"/>
    </location>
</feature>
<dbReference type="PANTHER" id="PTHR10697">
    <property type="entry name" value="MAMMALIAN EPENDYMIN-RELATED PROTEIN 1"/>
    <property type="match status" value="1"/>
</dbReference>
<feature type="chain" id="PRO_5047312787" evidence="1">
    <location>
        <begin position="19"/>
        <end position="225"/>
    </location>
</feature>
<keyword evidence="1" id="KW-0732">Signal</keyword>
<reference evidence="2" key="1">
    <citation type="submission" date="2022-11" db="EMBL/GenBank/DDBJ databases">
        <title>Centuries of genome instability and evolution in soft-shell clam transmissible cancer (bioRxiv).</title>
        <authorList>
            <person name="Hart S.F.M."/>
            <person name="Yonemitsu M.A."/>
            <person name="Giersch R.M."/>
            <person name="Beal B.F."/>
            <person name="Arriagada G."/>
            <person name="Davis B.W."/>
            <person name="Ostrander E.A."/>
            <person name="Goff S.P."/>
            <person name="Metzger M.J."/>
        </authorList>
    </citation>
    <scope>NUCLEOTIDE SEQUENCE</scope>
    <source>
        <strain evidence="2">MELC-2E11</strain>
        <tissue evidence="2">Siphon/mantle</tissue>
    </source>
</reference>
<dbReference type="Proteomes" id="UP001164746">
    <property type="component" value="Chromosome 2"/>
</dbReference>
<keyword evidence="3" id="KW-1185">Reference proteome</keyword>
<organism evidence="2 3">
    <name type="scientific">Mya arenaria</name>
    <name type="common">Soft-shell clam</name>
    <dbReference type="NCBI Taxonomy" id="6604"/>
    <lineage>
        <taxon>Eukaryota</taxon>
        <taxon>Metazoa</taxon>
        <taxon>Spiralia</taxon>
        <taxon>Lophotrochozoa</taxon>
        <taxon>Mollusca</taxon>
        <taxon>Bivalvia</taxon>
        <taxon>Autobranchia</taxon>
        <taxon>Heteroconchia</taxon>
        <taxon>Euheterodonta</taxon>
        <taxon>Imparidentia</taxon>
        <taxon>Neoheterodontei</taxon>
        <taxon>Myida</taxon>
        <taxon>Myoidea</taxon>
        <taxon>Myidae</taxon>
        <taxon>Mya</taxon>
    </lineage>
</organism>
<dbReference type="Pfam" id="PF00811">
    <property type="entry name" value="Ependymin"/>
    <property type="match status" value="1"/>
</dbReference>
<name>A0ABY7DGF1_MYAAR</name>
<sequence>MNMYTLLLLAGCVAVSMAAQCCVPPQWTSQGSFLTAIVRDGKPYYSRGSLGIAFDAVRKRIGQLENIEINGKTSLNIGVLLDFMANTKWVVNAQTGDCYKMALNRDTEDFMGCVSENATLVGNQDVVGFGNNDMSLNTYMMDYGNVRVYTSLTSDSCVPVVDTIRGELDGNNFIQNMHYFNVSAGLPTEDPLVVPPHGCERAVNFMPSFNYQMSGGLIGKRSVFN</sequence>
<gene>
    <name evidence="2" type="ORF">MAR_029432</name>
</gene>
<evidence type="ECO:0000256" key="1">
    <source>
        <dbReference type="SAM" id="SignalP"/>
    </source>
</evidence>
<proteinExistence type="predicted"/>